<evidence type="ECO:0000313" key="2">
    <source>
        <dbReference type="EMBL" id="EXJ10616.1"/>
    </source>
</evidence>
<dbReference type="AlphaFoldDB" id="W9V0Y2"/>
<dbReference type="STRING" id="1229521.D791_02447"/>
<dbReference type="Pfam" id="PF14765">
    <property type="entry name" value="PS-DH"/>
    <property type="match status" value="1"/>
</dbReference>
<organism evidence="2 3">
    <name type="scientific">Nitrincola nitratireducens</name>
    <dbReference type="NCBI Taxonomy" id="1229521"/>
    <lineage>
        <taxon>Bacteria</taxon>
        <taxon>Pseudomonadati</taxon>
        <taxon>Pseudomonadota</taxon>
        <taxon>Gammaproteobacteria</taxon>
        <taxon>Oceanospirillales</taxon>
        <taxon>Oceanospirillaceae</taxon>
        <taxon>Nitrincola</taxon>
    </lineage>
</organism>
<reference evidence="2 3" key="2">
    <citation type="journal article" date="2015" name="Syst. Appl. Microbiol.">
        <title>Nitrincola nitratireducens sp. nov. isolated from a haloalkaline crater lake.</title>
        <authorList>
            <person name="Singh A."/>
            <person name="Vaidya B."/>
            <person name="Tanuku N.R."/>
            <person name="Pinnaka A.K."/>
        </authorList>
    </citation>
    <scope>NUCLEOTIDE SEQUENCE [LARGE SCALE GENOMIC DNA]</scope>
    <source>
        <strain evidence="2 3">AK23</strain>
    </source>
</reference>
<feature type="domain" description="Polyketide synthase dehydratase" evidence="1">
    <location>
        <begin position="2"/>
        <end position="60"/>
    </location>
</feature>
<proteinExistence type="predicted"/>
<dbReference type="InterPro" id="IPR042104">
    <property type="entry name" value="PKS_dehydratase_sf"/>
</dbReference>
<dbReference type="EMBL" id="AONB01000012">
    <property type="protein sequence ID" value="EXJ10616.1"/>
    <property type="molecule type" value="Genomic_DNA"/>
</dbReference>
<dbReference type="Gene3D" id="3.10.129.110">
    <property type="entry name" value="Polyketide synthase dehydratase"/>
    <property type="match status" value="1"/>
</dbReference>
<protein>
    <recommendedName>
        <fullName evidence="1">Polyketide synthase dehydratase domain-containing protein</fullName>
    </recommendedName>
</protein>
<dbReference type="InterPro" id="IPR049551">
    <property type="entry name" value="PKS_DH_C"/>
</dbReference>
<sequence length="68" mass="7562">MIGRFDLSPEVRASLPDFVLHPGVLDSAFQLFIPLLKQHAQEYEGLAFVPTQVGRIQVAVEHQAAAQY</sequence>
<dbReference type="Proteomes" id="UP000019464">
    <property type="component" value="Unassembled WGS sequence"/>
</dbReference>
<reference evidence="3" key="1">
    <citation type="submission" date="2012-11" db="EMBL/GenBank/DDBJ databases">
        <authorList>
            <person name="Singh A."/>
            <person name="Pinnaka A.K."/>
            <person name="Vaidya B."/>
        </authorList>
    </citation>
    <scope>NUCLEOTIDE SEQUENCE [LARGE SCALE GENOMIC DNA]</scope>
    <source>
        <strain evidence="3">AK23</strain>
    </source>
</reference>
<evidence type="ECO:0000259" key="1">
    <source>
        <dbReference type="Pfam" id="PF14765"/>
    </source>
</evidence>
<name>W9V0Y2_9GAMM</name>
<evidence type="ECO:0000313" key="3">
    <source>
        <dbReference type="Proteomes" id="UP000019464"/>
    </source>
</evidence>
<accession>W9V0Y2</accession>
<keyword evidence="3" id="KW-1185">Reference proteome</keyword>
<gene>
    <name evidence="2" type="ORF">D791_02447</name>
</gene>
<comment type="caution">
    <text evidence="2">The sequence shown here is derived from an EMBL/GenBank/DDBJ whole genome shotgun (WGS) entry which is preliminary data.</text>
</comment>